<evidence type="ECO:0000256" key="5">
    <source>
        <dbReference type="SAM" id="MobiDB-lite"/>
    </source>
</evidence>
<feature type="transmembrane region" description="Helical" evidence="6">
    <location>
        <begin position="172"/>
        <end position="201"/>
    </location>
</feature>
<comment type="subcellular location">
    <subcellularLocation>
        <location evidence="1">Membrane</location>
    </subcellularLocation>
</comment>
<protein>
    <submittedName>
        <fullName evidence="8">Uncharacterized protein</fullName>
    </submittedName>
</protein>
<dbReference type="InterPro" id="IPR026910">
    <property type="entry name" value="Shisa"/>
</dbReference>
<evidence type="ECO:0000256" key="6">
    <source>
        <dbReference type="SAM" id="Phobius"/>
    </source>
</evidence>
<evidence type="ECO:0000256" key="4">
    <source>
        <dbReference type="ARBA" id="ARBA00023136"/>
    </source>
</evidence>
<keyword evidence="9" id="KW-1185">Reference proteome</keyword>
<name>A0AAN9BDB4_9CAEN</name>
<evidence type="ECO:0000256" key="2">
    <source>
        <dbReference type="ARBA" id="ARBA00022692"/>
    </source>
</evidence>
<accession>A0AAN9BDB4</accession>
<keyword evidence="2 6" id="KW-0812">Transmembrane</keyword>
<feature type="region of interest" description="Disordered" evidence="5">
    <location>
        <begin position="214"/>
        <end position="297"/>
    </location>
</feature>
<dbReference type="Proteomes" id="UP001374579">
    <property type="component" value="Unassembled WGS sequence"/>
</dbReference>
<dbReference type="EMBL" id="JBAMIC010000010">
    <property type="protein sequence ID" value="KAK7102981.1"/>
    <property type="molecule type" value="Genomic_DNA"/>
</dbReference>
<dbReference type="AlphaFoldDB" id="A0AAN9BDB4"/>
<evidence type="ECO:0000313" key="9">
    <source>
        <dbReference type="Proteomes" id="UP001374579"/>
    </source>
</evidence>
<feature type="signal peptide" evidence="7">
    <location>
        <begin position="1"/>
        <end position="39"/>
    </location>
</feature>
<feature type="compositionally biased region" description="Pro residues" evidence="5">
    <location>
        <begin position="259"/>
        <end position="269"/>
    </location>
</feature>
<keyword evidence="3 6" id="KW-1133">Transmembrane helix</keyword>
<feature type="compositionally biased region" description="Pro residues" evidence="5">
    <location>
        <begin position="278"/>
        <end position="287"/>
    </location>
</feature>
<feature type="chain" id="PRO_5042904292" evidence="7">
    <location>
        <begin position="40"/>
        <end position="297"/>
    </location>
</feature>
<evidence type="ECO:0000313" key="8">
    <source>
        <dbReference type="EMBL" id="KAK7102981.1"/>
    </source>
</evidence>
<evidence type="ECO:0000256" key="1">
    <source>
        <dbReference type="ARBA" id="ARBA00004370"/>
    </source>
</evidence>
<dbReference type="PANTHER" id="PTHR31395:SF23">
    <property type="entry name" value="GEO05642P1"/>
    <property type="match status" value="1"/>
</dbReference>
<keyword evidence="4 6" id="KW-0472">Membrane</keyword>
<proteinExistence type="predicted"/>
<organism evidence="8 9">
    <name type="scientific">Littorina saxatilis</name>
    <dbReference type="NCBI Taxonomy" id="31220"/>
    <lineage>
        <taxon>Eukaryota</taxon>
        <taxon>Metazoa</taxon>
        <taxon>Spiralia</taxon>
        <taxon>Lophotrochozoa</taxon>
        <taxon>Mollusca</taxon>
        <taxon>Gastropoda</taxon>
        <taxon>Caenogastropoda</taxon>
        <taxon>Littorinimorpha</taxon>
        <taxon>Littorinoidea</taxon>
        <taxon>Littorinidae</taxon>
        <taxon>Littorina</taxon>
    </lineage>
</organism>
<keyword evidence="7" id="KW-0732">Signal</keyword>
<feature type="compositionally biased region" description="Basic and acidic residues" evidence="5">
    <location>
        <begin position="288"/>
        <end position="297"/>
    </location>
</feature>
<dbReference type="PANTHER" id="PTHR31395">
    <property type="entry name" value="SHISA"/>
    <property type="match status" value="1"/>
</dbReference>
<reference evidence="8 9" key="1">
    <citation type="submission" date="2024-02" db="EMBL/GenBank/DDBJ databases">
        <title>Chromosome-scale genome assembly of the rough periwinkle Littorina saxatilis.</title>
        <authorList>
            <person name="De Jode A."/>
            <person name="Faria R."/>
            <person name="Formenti G."/>
            <person name="Sims Y."/>
            <person name="Smith T.P."/>
            <person name="Tracey A."/>
            <person name="Wood J.M.D."/>
            <person name="Zagrodzka Z.B."/>
            <person name="Johannesson K."/>
            <person name="Butlin R.K."/>
            <person name="Leder E.H."/>
        </authorList>
    </citation>
    <scope>NUCLEOTIDE SEQUENCE [LARGE SCALE GENOMIC DNA]</scope>
    <source>
        <strain evidence="8">Snail1</strain>
        <tissue evidence="8">Muscle</tissue>
    </source>
</reference>
<comment type="caution">
    <text evidence="8">The sequence shown here is derived from an EMBL/GenBank/DDBJ whole genome shotgun (WGS) entry which is preliminary data.</text>
</comment>
<gene>
    <name evidence="8" type="ORF">V1264_021125</name>
</gene>
<evidence type="ECO:0000256" key="7">
    <source>
        <dbReference type="SAM" id="SignalP"/>
    </source>
</evidence>
<dbReference type="GO" id="GO:0016020">
    <property type="term" value="C:membrane"/>
    <property type="evidence" value="ECO:0007669"/>
    <property type="project" value="UniProtKB-SubCell"/>
</dbReference>
<evidence type="ECO:0000256" key="3">
    <source>
        <dbReference type="ARBA" id="ARBA00022989"/>
    </source>
</evidence>
<sequence>MVVTSQRTASHGGSWRRKLDWTILTCVLFLMEDLQGAFAKTVFFNSYGHCTKEYFPLDDDVYTARAIGDVSMHETLQCELTFRAPLDTGICVSLREVSIEDCGVTLAVYQQSSASGTQWKKFTCDNYGPVEMCTPERYVTIKLEKRKLNKNNGYNFEITVQKTGSNLSGEDVILASSIGLFVGIIAGVVALIVVLAAIVLYCCCKPCKSAQLTHRGGKGKADTNSATQPPAVPSAPPAAEVGLHEDEHTPLQYGAGAPPLYPQLPPQPYPGGYGVPDEQPPPYAPPPYEEHAFPTKV</sequence>